<proteinExistence type="predicted"/>
<evidence type="ECO:0000259" key="1">
    <source>
        <dbReference type="SMART" id="SM00849"/>
    </source>
</evidence>
<keyword evidence="3" id="KW-1185">Reference proteome</keyword>
<feature type="domain" description="Metallo-beta-lactamase" evidence="1">
    <location>
        <begin position="48"/>
        <end position="220"/>
    </location>
</feature>
<dbReference type="InterPro" id="IPR001279">
    <property type="entry name" value="Metallo-B-lactamas"/>
</dbReference>
<gene>
    <name evidence="2" type="ORF">GCM10009867_20940</name>
</gene>
<sequence length="279" mass="31013">MGHPQPLQVRWIHGSESARQNTDPDLQVHWHDDATVILRQNKAINYEAPFLFLLFGDERALLLDTGAMADPALLPLRDTVDALVDQWLQRHPRPGYELLVLHTHSHGDHVARDGQFADRPDTTVVDAGHKSIHGFLGLTSDLDRPARLDLGGRVVDCIASPGHDAAAVTYFDDRTGFLLAGDTVYPGRLYVEDRVAFAQTIDRLVAFADTHPVTHVLGCHIEMSTTPGVDYPIRTTFQPDEPPLEMTVDQLRDVARALAEAGDRRGRHVFAHFVLHLDG</sequence>
<dbReference type="Proteomes" id="UP001501326">
    <property type="component" value="Unassembled WGS sequence"/>
</dbReference>
<dbReference type="Gene3D" id="3.60.15.10">
    <property type="entry name" value="Ribonuclease Z/Hydroxyacylglutathione hydrolase-like"/>
    <property type="match status" value="1"/>
</dbReference>
<organism evidence="2 3">
    <name type="scientific">Pedococcus aerophilus</name>
    <dbReference type="NCBI Taxonomy" id="436356"/>
    <lineage>
        <taxon>Bacteria</taxon>
        <taxon>Bacillati</taxon>
        <taxon>Actinomycetota</taxon>
        <taxon>Actinomycetes</taxon>
        <taxon>Micrococcales</taxon>
        <taxon>Intrasporangiaceae</taxon>
        <taxon>Pedococcus</taxon>
    </lineage>
</organism>
<dbReference type="SMART" id="SM00849">
    <property type="entry name" value="Lactamase_B"/>
    <property type="match status" value="1"/>
</dbReference>
<dbReference type="SUPFAM" id="SSF56281">
    <property type="entry name" value="Metallo-hydrolase/oxidoreductase"/>
    <property type="match status" value="1"/>
</dbReference>
<protein>
    <recommendedName>
        <fullName evidence="1">Metallo-beta-lactamase domain-containing protein</fullName>
    </recommendedName>
</protein>
<comment type="caution">
    <text evidence="2">The sequence shown here is derived from an EMBL/GenBank/DDBJ whole genome shotgun (WGS) entry which is preliminary data.</text>
</comment>
<evidence type="ECO:0000313" key="2">
    <source>
        <dbReference type="EMBL" id="GAA2736379.1"/>
    </source>
</evidence>
<name>A0ABN3UNR3_9MICO</name>
<reference evidence="2 3" key="1">
    <citation type="journal article" date="2019" name="Int. J. Syst. Evol. Microbiol.">
        <title>The Global Catalogue of Microorganisms (GCM) 10K type strain sequencing project: providing services to taxonomists for standard genome sequencing and annotation.</title>
        <authorList>
            <consortium name="The Broad Institute Genomics Platform"/>
            <consortium name="The Broad Institute Genome Sequencing Center for Infectious Disease"/>
            <person name="Wu L."/>
            <person name="Ma J."/>
        </authorList>
    </citation>
    <scope>NUCLEOTIDE SEQUENCE [LARGE SCALE GENOMIC DNA]</scope>
    <source>
        <strain evidence="2 3">JCM 16378</strain>
    </source>
</reference>
<dbReference type="RefSeq" id="WP_344192886.1">
    <property type="nucleotide sequence ID" value="NZ_BAAARN010000001.1"/>
</dbReference>
<evidence type="ECO:0000313" key="3">
    <source>
        <dbReference type="Proteomes" id="UP001501326"/>
    </source>
</evidence>
<dbReference type="EMBL" id="BAAARN010000001">
    <property type="protein sequence ID" value="GAA2736379.1"/>
    <property type="molecule type" value="Genomic_DNA"/>
</dbReference>
<dbReference type="InterPro" id="IPR036866">
    <property type="entry name" value="RibonucZ/Hydroxyglut_hydro"/>
</dbReference>
<accession>A0ABN3UNR3</accession>